<evidence type="ECO:0000313" key="1">
    <source>
        <dbReference type="EMBL" id="AGA59445.1"/>
    </source>
</evidence>
<sequence length="166" mass="19075">MFEAASSVLSIFSVVEKVYGRKKIQKMVHLLEAAGTRMPFKYEYHYYGPYSAELQAELNDLAQQGFLRETTHDETYVYEITDKGRKFKEKLDQFGITVAIDKELVQSMVQQSSQFLEMVSTYAFLINAGYEPGEAKNKAIELKSHLKDLVDKAISYYNEQVATRSK</sequence>
<dbReference type="RefSeq" id="WP_015256172.1">
    <property type="nucleotide sequence ID" value="NC_019897.1"/>
</dbReference>
<accession>L0EJP7</accession>
<keyword evidence="2" id="KW-1185">Reference proteome</keyword>
<dbReference type="STRING" id="717605.Theco_3398"/>
<name>L0EJP7_THECK</name>
<protein>
    <submittedName>
        <fullName evidence="1">Uncharacterized protein</fullName>
    </submittedName>
</protein>
<proteinExistence type="predicted"/>
<evidence type="ECO:0000313" key="2">
    <source>
        <dbReference type="Proteomes" id="UP000010795"/>
    </source>
</evidence>
<dbReference type="Gene3D" id="1.10.10.10">
    <property type="entry name" value="Winged helix-like DNA-binding domain superfamily/Winged helix DNA-binding domain"/>
    <property type="match status" value="1"/>
</dbReference>
<dbReference type="InterPro" id="IPR036388">
    <property type="entry name" value="WH-like_DNA-bd_sf"/>
</dbReference>
<dbReference type="HOGENOM" id="CLU_122294_1_0_9"/>
<dbReference type="eggNOG" id="COG3465">
    <property type="taxonomic scope" value="Bacteria"/>
</dbReference>
<dbReference type="OrthoDB" id="5507947at2"/>
<organism evidence="1 2">
    <name type="scientific">Thermobacillus composti (strain DSM 18247 / JCM 13945 / KWC4)</name>
    <dbReference type="NCBI Taxonomy" id="717605"/>
    <lineage>
        <taxon>Bacteria</taxon>
        <taxon>Bacillati</taxon>
        <taxon>Bacillota</taxon>
        <taxon>Bacilli</taxon>
        <taxon>Bacillales</taxon>
        <taxon>Paenibacillaceae</taxon>
        <taxon>Thermobacillus</taxon>
    </lineage>
</organism>
<reference evidence="2" key="1">
    <citation type="submission" date="2012-01" db="EMBL/GenBank/DDBJ databases">
        <title>Complete sequence of chromosome of Thermobacillus composti KWC4.</title>
        <authorList>
            <person name="Lucas S."/>
            <person name="Han J."/>
            <person name="Lapidus A."/>
            <person name="Cheng J.-F."/>
            <person name="Goodwin L."/>
            <person name="Pitluck S."/>
            <person name="Peters L."/>
            <person name="Ovchinnikova G."/>
            <person name="Teshima H."/>
            <person name="Detter J.C."/>
            <person name="Han C."/>
            <person name="Tapia R."/>
            <person name="Land M."/>
            <person name="Hauser L."/>
            <person name="Kyrpides N."/>
            <person name="Ivanova N."/>
            <person name="Pagani I."/>
            <person name="Anderson I."/>
            <person name="Woyke T."/>
        </authorList>
    </citation>
    <scope>NUCLEOTIDE SEQUENCE [LARGE SCALE GENOMIC DNA]</scope>
    <source>
        <strain evidence="2">DSM 18247 / JCM 13945 / KWC4</strain>
    </source>
</reference>
<dbReference type="KEGG" id="tco:Theco_3398"/>
<dbReference type="AlphaFoldDB" id="L0EJP7"/>
<gene>
    <name evidence="1" type="ordered locus">Theco_3398</name>
</gene>
<dbReference type="EMBL" id="CP003255">
    <property type="protein sequence ID" value="AGA59445.1"/>
    <property type="molecule type" value="Genomic_DNA"/>
</dbReference>
<dbReference type="Proteomes" id="UP000010795">
    <property type="component" value="Chromosome"/>
</dbReference>